<evidence type="ECO:0000313" key="8">
    <source>
        <dbReference type="EMBL" id="OWF48660.1"/>
    </source>
</evidence>
<evidence type="ECO:0000256" key="3">
    <source>
        <dbReference type="ARBA" id="ARBA00022621"/>
    </source>
</evidence>
<evidence type="ECO:0000256" key="6">
    <source>
        <dbReference type="RuleBase" id="RU000356"/>
    </source>
</evidence>
<dbReference type="PANTHER" id="PTHR46458:SF1">
    <property type="entry name" value="GEO09476P1"/>
    <property type="match status" value="1"/>
</dbReference>
<dbReference type="Gene3D" id="1.10.490.10">
    <property type="entry name" value="Globins"/>
    <property type="match status" value="1"/>
</dbReference>
<dbReference type="GO" id="GO:0019825">
    <property type="term" value="F:oxygen binding"/>
    <property type="evidence" value="ECO:0007669"/>
    <property type="project" value="InterPro"/>
</dbReference>
<dbReference type="Pfam" id="PF00042">
    <property type="entry name" value="Globin"/>
    <property type="match status" value="1"/>
</dbReference>
<dbReference type="InterPro" id="IPR012292">
    <property type="entry name" value="Globin/Proto"/>
</dbReference>
<accession>A0A210QIU4</accession>
<keyword evidence="5" id="KW-0408">Iron</keyword>
<dbReference type="EMBL" id="NEDP02003442">
    <property type="protein sequence ID" value="OWF48660.1"/>
    <property type="molecule type" value="Genomic_DNA"/>
</dbReference>
<gene>
    <name evidence="8" type="ORF">KP79_PYT10777</name>
</gene>
<dbReference type="CDD" id="cd01040">
    <property type="entry name" value="Mb-like"/>
    <property type="match status" value="1"/>
</dbReference>
<evidence type="ECO:0000256" key="2">
    <source>
        <dbReference type="ARBA" id="ARBA00022617"/>
    </source>
</evidence>
<evidence type="ECO:0000256" key="5">
    <source>
        <dbReference type="ARBA" id="ARBA00023004"/>
    </source>
</evidence>
<dbReference type="GO" id="GO:0005344">
    <property type="term" value="F:oxygen carrier activity"/>
    <property type="evidence" value="ECO:0007669"/>
    <property type="project" value="UniProtKB-KW"/>
</dbReference>
<dbReference type="GO" id="GO:0020037">
    <property type="term" value="F:heme binding"/>
    <property type="evidence" value="ECO:0007669"/>
    <property type="project" value="InterPro"/>
</dbReference>
<dbReference type="InterPro" id="IPR000971">
    <property type="entry name" value="Globin"/>
</dbReference>
<dbReference type="SUPFAM" id="SSF46458">
    <property type="entry name" value="Globin-like"/>
    <property type="match status" value="1"/>
</dbReference>
<evidence type="ECO:0000256" key="1">
    <source>
        <dbReference type="ARBA" id="ARBA00022448"/>
    </source>
</evidence>
<comment type="similarity">
    <text evidence="6">Belongs to the globin family.</text>
</comment>
<feature type="domain" description="Globin" evidence="7">
    <location>
        <begin position="21"/>
        <end position="170"/>
    </location>
</feature>
<reference evidence="8 9" key="1">
    <citation type="journal article" date="2017" name="Nat. Ecol. Evol.">
        <title>Scallop genome provides insights into evolution of bilaterian karyotype and development.</title>
        <authorList>
            <person name="Wang S."/>
            <person name="Zhang J."/>
            <person name="Jiao W."/>
            <person name="Li J."/>
            <person name="Xun X."/>
            <person name="Sun Y."/>
            <person name="Guo X."/>
            <person name="Huan P."/>
            <person name="Dong B."/>
            <person name="Zhang L."/>
            <person name="Hu X."/>
            <person name="Sun X."/>
            <person name="Wang J."/>
            <person name="Zhao C."/>
            <person name="Wang Y."/>
            <person name="Wang D."/>
            <person name="Huang X."/>
            <person name="Wang R."/>
            <person name="Lv J."/>
            <person name="Li Y."/>
            <person name="Zhang Z."/>
            <person name="Liu B."/>
            <person name="Lu W."/>
            <person name="Hui Y."/>
            <person name="Liang J."/>
            <person name="Zhou Z."/>
            <person name="Hou R."/>
            <person name="Li X."/>
            <person name="Liu Y."/>
            <person name="Li H."/>
            <person name="Ning X."/>
            <person name="Lin Y."/>
            <person name="Zhao L."/>
            <person name="Xing Q."/>
            <person name="Dou J."/>
            <person name="Li Y."/>
            <person name="Mao J."/>
            <person name="Guo H."/>
            <person name="Dou H."/>
            <person name="Li T."/>
            <person name="Mu C."/>
            <person name="Jiang W."/>
            <person name="Fu Q."/>
            <person name="Fu X."/>
            <person name="Miao Y."/>
            <person name="Liu J."/>
            <person name="Yu Q."/>
            <person name="Li R."/>
            <person name="Liao H."/>
            <person name="Li X."/>
            <person name="Kong Y."/>
            <person name="Jiang Z."/>
            <person name="Chourrout D."/>
            <person name="Li R."/>
            <person name="Bao Z."/>
        </authorList>
    </citation>
    <scope>NUCLEOTIDE SEQUENCE [LARGE SCALE GENOMIC DNA]</scope>
    <source>
        <strain evidence="8 9">PY_sf001</strain>
    </source>
</reference>
<dbReference type="InterPro" id="IPR044399">
    <property type="entry name" value="Mb-like_M"/>
</dbReference>
<evidence type="ECO:0000313" key="9">
    <source>
        <dbReference type="Proteomes" id="UP000242188"/>
    </source>
</evidence>
<keyword evidence="1 6" id="KW-0813">Transport</keyword>
<keyword evidence="9" id="KW-1185">Reference proteome</keyword>
<organism evidence="8 9">
    <name type="scientific">Mizuhopecten yessoensis</name>
    <name type="common">Japanese scallop</name>
    <name type="synonym">Patinopecten yessoensis</name>
    <dbReference type="NCBI Taxonomy" id="6573"/>
    <lineage>
        <taxon>Eukaryota</taxon>
        <taxon>Metazoa</taxon>
        <taxon>Spiralia</taxon>
        <taxon>Lophotrochozoa</taxon>
        <taxon>Mollusca</taxon>
        <taxon>Bivalvia</taxon>
        <taxon>Autobranchia</taxon>
        <taxon>Pteriomorphia</taxon>
        <taxon>Pectinida</taxon>
        <taxon>Pectinoidea</taxon>
        <taxon>Pectinidae</taxon>
        <taxon>Mizuhopecten</taxon>
    </lineage>
</organism>
<dbReference type="InterPro" id="IPR009050">
    <property type="entry name" value="Globin-like_sf"/>
</dbReference>
<name>A0A210QIU4_MIZYE</name>
<dbReference type="Proteomes" id="UP000242188">
    <property type="component" value="Unassembled WGS sequence"/>
</dbReference>
<sequence length="174" mass="19779">MGCSQSGSVRMQRSSQQLENYLTSEQVRLVKQSWLILGEDMAATGLLVFKKLFESNEGMKKLFYKLMRCDSSEQLEFDQEKLTRHATIVMQGLGAAVESLEDSVFLTNVLIAMGERHAMYNVKTEMVPHLWPAIRDAFKELMGEDFLPAVESAWLHVFEYIGSKFKMGIVSGKQ</sequence>
<evidence type="ECO:0000259" key="7">
    <source>
        <dbReference type="PROSITE" id="PS01033"/>
    </source>
</evidence>
<keyword evidence="2 6" id="KW-0349">Heme</keyword>
<dbReference type="OrthoDB" id="436496at2759"/>
<evidence type="ECO:0000256" key="4">
    <source>
        <dbReference type="ARBA" id="ARBA00022723"/>
    </source>
</evidence>
<dbReference type="PROSITE" id="PS01033">
    <property type="entry name" value="GLOBIN"/>
    <property type="match status" value="1"/>
</dbReference>
<protein>
    <submittedName>
        <fullName evidence="8">Neuroglobin</fullName>
    </submittedName>
</protein>
<dbReference type="InterPro" id="IPR050532">
    <property type="entry name" value="Globin-like_OT"/>
</dbReference>
<dbReference type="PANTHER" id="PTHR46458">
    <property type="entry name" value="BLR2807 PROTEIN"/>
    <property type="match status" value="1"/>
</dbReference>
<proteinExistence type="inferred from homology"/>
<dbReference type="AlphaFoldDB" id="A0A210QIU4"/>
<keyword evidence="4" id="KW-0479">Metal-binding</keyword>
<keyword evidence="3 6" id="KW-0561">Oxygen transport</keyword>
<comment type="caution">
    <text evidence="8">The sequence shown here is derived from an EMBL/GenBank/DDBJ whole genome shotgun (WGS) entry which is preliminary data.</text>
</comment>
<dbReference type="SMR" id="A0A210QIU4"/>
<dbReference type="GO" id="GO:0046872">
    <property type="term" value="F:metal ion binding"/>
    <property type="evidence" value="ECO:0007669"/>
    <property type="project" value="UniProtKB-KW"/>
</dbReference>